<evidence type="ECO:0000256" key="3">
    <source>
        <dbReference type="ARBA" id="ARBA00022741"/>
    </source>
</evidence>
<dbReference type="GO" id="GO:0006281">
    <property type="term" value="P:DNA repair"/>
    <property type="evidence" value="ECO:0007669"/>
    <property type="project" value="UniProtKB-KW"/>
</dbReference>
<name>A0A3P3ZPP2_9ZZZZ</name>
<dbReference type="PANTHER" id="PTHR11059">
    <property type="entry name" value="DNA REPAIR PROTEIN RECN"/>
    <property type="match status" value="1"/>
</dbReference>
<dbReference type="AlphaFoldDB" id="A0A3P3ZPP2"/>
<evidence type="ECO:0000256" key="6">
    <source>
        <dbReference type="ARBA" id="ARBA00023204"/>
    </source>
</evidence>
<evidence type="ECO:0000256" key="7">
    <source>
        <dbReference type="ARBA" id="ARBA00033408"/>
    </source>
</evidence>
<dbReference type="GO" id="GO:0005524">
    <property type="term" value="F:ATP binding"/>
    <property type="evidence" value="ECO:0007669"/>
    <property type="project" value="UniProtKB-KW"/>
</dbReference>
<proteinExistence type="inferred from homology"/>
<evidence type="ECO:0000256" key="4">
    <source>
        <dbReference type="ARBA" id="ARBA00022763"/>
    </source>
</evidence>
<dbReference type="EMBL" id="UOYP01000366">
    <property type="protein sequence ID" value="VAY88876.1"/>
    <property type="molecule type" value="Genomic_DNA"/>
</dbReference>
<dbReference type="GO" id="GO:0043590">
    <property type="term" value="C:bacterial nucleoid"/>
    <property type="evidence" value="ECO:0007669"/>
    <property type="project" value="TreeGrafter"/>
</dbReference>
<accession>A0A3P3ZPP2</accession>
<dbReference type="InterPro" id="IPR027417">
    <property type="entry name" value="P-loop_NTPase"/>
</dbReference>
<organism evidence="8">
    <name type="scientific">mine drainage metagenome</name>
    <dbReference type="NCBI Taxonomy" id="410659"/>
    <lineage>
        <taxon>unclassified sequences</taxon>
        <taxon>metagenomes</taxon>
        <taxon>ecological metagenomes</taxon>
    </lineage>
</organism>
<keyword evidence="5" id="KW-0067">ATP-binding</keyword>
<dbReference type="SUPFAM" id="SSF52540">
    <property type="entry name" value="P-loop containing nucleoside triphosphate hydrolases"/>
    <property type="match status" value="1"/>
</dbReference>
<gene>
    <name evidence="8" type="ORF">CARN8_4280004</name>
</gene>
<protein>
    <recommendedName>
        <fullName evidence="2">DNA repair protein RecN</fullName>
    </recommendedName>
    <alternativeName>
        <fullName evidence="7">Recombination protein N</fullName>
    </alternativeName>
</protein>
<keyword evidence="3" id="KW-0547">Nucleotide-binding</keyword>
<dbReference type="InterPro" id="IPR004604">
    <property type="entry name" value="DNA_recomb/repair_RecN"/>
</dbReference>
<reference evidence="8" key="1">
    <citation type="submission" date="2018-10" db="EMBL/GenBank/DDBJ databases">
        <authorList>
            <person name="Plewniak F."/>
        </authorList>
    </citation>
    <scope>NUCLEOTIDE SEQUENCE</scope>
</reference>
<dbReference type="GO" id="GO:0006310">
    <property type="term" value="P:DNA recombination"/>
    <property type="evidence" value="ECO:0007669"/>
    <property type="project" value="InterPro"/>
</dbReference>
<evidence type="ECO:0000256" key="1">
    <source>
        <dbReference type="ARBA" id="ARBA00009441"/>
    </source>
</evidence>
<sequence>MALQTRLAQGSAVPTLIFDEVDSGIGGGVAERVGQMLAALGHHHQVLCVTHLPQVAACAQHHLKVSKAVQEGEMTSSVQVLDEGGRVEEVARMLGGVTVTATVREHARELLLREGKRAQR</sequence>
<evidence type="ECO:0000256" key="5">
    <source>
        <dbReference type="ARBA" id="ARBA00022840"/>
    </source>
</evidence>
<keyword evidence="6" id="KW-0234">DNA repair</keyword>
<evidence type="ECO:0000256" key="2">
    <source>
        <dbReference type="ARBA" id="ARBA00021315"/>
    </source>
</evidence>
<keyword evidence="4" id="KW-0227">DNA damage</keyword>
<evidence type="ECO:0000313" key="8">
    <source>
        <dbReference type="EMBL" id="VAY88876.1"/>
    </source>
</evidence>
<dbReference type="PANTHER" id="PTHR11059:SF0">
    <property type="entry name" value="DNA REPAIR PROTEIN RECN"/>
    <property type="match status" value="1"/>
</dbReference>
<comment type="similarity">
    <text evidence="1">Belongs to the RecN family.</text>
</comment>
<dbReference type="GO" id="GO:0009432">
    <property type="term" value="P:SOS response"/>
    <property type="evidence" value="ECO:0007669"/>
    <property type="project" value="TreeGrafter"/>
</dbReference>
<dbReference type="Gene3D" id="3.40.50.300">
    <property type="entry name" value="P-loop containing nucleotide triphosphate hydrolases"/>
    <property type="match status" value="1"/>
</dbReference>